<dbReference type="Gene3D" id="3.40.50.1010">
    <property type="entry name" value="5'-nuclease"/>
    <property type="match status" value="1"/>
</dbReference>
<dbReference type="PATRIC" id="fig|1003181.4.peg.3640"/>
<feature type="domain" description="PIN" evidence="1">
    <location>
        <begin position="10"/>
        <end position="92"/>
    </location>
</feature>
<evidence type="ECO:0000259" key="1">
    <source>
        <dbReference type="Pfam" id="PF01850"/>
    </source>
</evidence>
<dbReference type="AlphaFoldDB" id="A0A176S0T8"/>
<evidence type="ECO:0000313" key="2">
    <source>
        <dbReference type="EMBL" id="OAD21574.1"/>
    </source>
</evidence>
<proteinExistence type="predicted"/>
<dbReference type="InterPro" id="IPR002716">
    <property type="entry name" value="PIN_dom"/>
</dbReference>
<accession>A0A176S0T8</accession>
<name>A0A176S0T8_9GAMM</name>
<dbReference type="SUPFAM" id="SSF88723">
    <property type="entry name" value="PIN domain-like"/>
    <property type="match status" value="1"/>
</dbReference>
<reference evidence="2 3" key="1">
    <citation type="submission" date="2016-05" db="EMBL/GenBank/DDBJ databases">
        <title>Single-cell genome of chain-forming Candidatus Thiomargarita nelsonii and comparison to other large sulfur-oxidizing bacteria.</title>
        <authorList>
            <person name="Winkel M."/>
            <person name="Salman V."/>
            <person name="Woyke T."/>
            <person name="Schulz-Vogt H."/>
            <person name="Richter M."/>
            <person name="Flood B."/>
            <person name="Bailey J."/>
            <person name="Amann R."/>
            <person name="Mussmann M."/>
        </authorList>
    </citation>
    <scope>NUCLEOTIDE SEQUENCE [LARGE SCALE GENOMIC DNA]</scope>
    <source>
        <strain evidence="2 3">THI036</strain>
    </source>
</reference>
<dbReference type="EMBL" id="LUTY01001537">
    <property type="protein sequence ID" value="OAD21574.1"/>
    <property type="molecule type" value="Genomic_DNA"/>
</dbReference>
<keyword evidence="3" id="KW-1185">Reference proteome</keyword>
<sequence>MLVEMGEIELISSETLLFELQKTPNIQRKRYVLNVLNKGKFFIPLNDEIKKRAKALNTIGIKPVDALHLACAEAAGADYFCTCDDRFLKKAKELKDNQTTAVSPLELIEEFDT</sequence>
<evidence type="ECO:0000313" key="3">
    <source>
        <dbReference type="Proteomes" id="UP000076962"/>
    </source>
</evidence>
<dbReference type="InterPro" id="IPR029060">
    <property type="entry name" value="PIN-like_dom_sf"/>
</dbReference>
<dbReference type="Proteomes" id="UP000076962">
    <property type="component" value="Unassembled WGS sequence"/>
</dbReference>
<protein>
    <recommendedName>
        <fullName evidence="1">PIN domain-containing protein</fullName>
    </recommendedName>
</protein>
<comment type="caution">
    <text evidence="2">The sequence shown here is derived from an EMBL/GenBank/DDBJ whole genome shotgun (WGS) entry which is preliminary data.</text>
</comment>
<organism evidence="2 3">
    <name type="scientific">Candidatus Thiomargarita nelsonii</name>
    <dbReference type="NCBI Taxonomy" id="1003181"/>
    <lineage>
        <taxon>Bacteria</taxon>
        <taxon>Pseudomonadati</taxon>
        <taxon>Pseudomonadota</taxon>
        <taxon>Gammaproteobacteria</taxon>
        <taxon>Thiotrichales</taxon>
        <taxon>Thiotrichaceae</taxon>
        <taxon>Thiomargarita</taxon>
    </lineage>
</organism>
<dbReference type="Pfam" id="PF01850">
    <property type="entry name" value="PIN"/>
    <property type="match status" value="1"/>
</dbReference>
<gene>
    <name evidence="2" type="ORF">THIOM_002654</name>
</gene>